<dbReference type="InterPro" id="IPR023293">
    <property type="entry name" value="dGTP_triP_hydro_central_sf"/>
</dbReference>
<reference evidence="5" key="1">
    <citation type="submission" date="2018-05" db="EMBL/GenBank/DDBJ databases">
        <title>Complete Genome Sequence of Methylobacterium sp. 17SD2-17.</title>
        <authorList>
            <person name="Srinivasan S."/>
        </authorList>
    </citation>
    <scope>NUCLEOTIDE SEQUENCE [LARGE SCALE GENOMIC DNA]</scope>
    <source>
        <strain evidence="5">17SD2-17</strain>
    </source>
</reference>
<dbReference type="SMART" id="SM00471">
    <property type="entry name" value="HDc"/>
    <property type="match status" value="1"/>
</dbReference>
<dbReference type="OrthoDB" id="9803619at2"/>
<dbReference type="Pfam" id="PF01966">
    <property type="entry name" value="HD"/>
    <property type="match status" value="1"/>
</dbReference>
<keyword evidence="1 4" id="KW-0378">Hydrolase</keyword>
<dbReference type="NCBIfam" id="TIGR01353">
    <property type="entry name" value="dGTP_triPase"/>
    <property type="match status" value="1"/>
</dbReference>
<dbReference type="InterPro" id="IPR003607">
    <property type="entry name" value="HD/PDEase_dom"/>
</dbReference>
<dbReference type="KEGG" id="mets:DK389_21410"/>
<evidence type="ECO:0000256" key="2">
    <source>
        <dbReference type="SAM" id="MobiDB-lite"/>
    </source>
</evidence>
<sequence>MSARLDWLDLLNSQRRKGKAAGRAHEPRLGEDRTEHERDHDRILFSTPVRRLQDKTQVFPLERNDSVRTRLTHSHEVANMARSMGTTLAFVHGEALGFPAAAEPLRNVPALLEAIGLAHDLGNPPFGHQGETAIQTWMRRHSAPHSTDTGSFEIFDAPGLTEAMRRDFLKFEGNAQAFRLLTRLQILNDDFGLNMTYAFLAALMKYPVPSDAVDESSQARKKFNFFQSEADIASEVWAETGLQQGVRHPLTFVMEACDDIAYSVVDIEDAAKKNLINFNVLMAWLRHDAGDDVLTREVCERAERYHADFRREGLSPGELDDISMQMFRVDAIGKMVKAAVGAFVANRDAIMAGTFDRELMAASKAVALWTSLKRFAKFHVYRHRRVLVVELDGHRVIHELMDMFWKAVIERSKPDDLRSDREALPAYVYSRISENYRRVAEAPANRMPMRYRELQLITDMVSGMTDTFAVSLRDDLRRHHG</sequence>
<feature type="domain" description="HD/PDEase" evidence="3">
    <location>
        <begin position="66"/>
        <end position="272"/>
    </location>
</feature>
<dbReference type="InterPro" id="IPR026875">
    <property type="entry name" value="PHydrolase_assoc_dom"/>
</dbReference>
<dbReference type="InterPro" id="IPR006261">
    <property type="entry name" value="dGTPase"/>
</dbReference>
<dbReference type="GO" id="GO:0008832">
    <property type="term" value="F:dGTPase activity"/>
    <property type="evidence" value="ECO:0007669"/>
    <property type="project" value="TreeGrafter"/>
</dbReference>
<name>A0A2U8WAX7_9HYPH</name>
<keyword evidence="5" id="KW-1185">Reference proteome</keyword>
<dbReference type="PANTHER" id="PTHR11373:SF32">
    <property type="entry name" value="DEOXYGUANOSINETRIPHOSPHATE TRIPHOSPHOHYDROLASE"/>
    <property type="match status" value="1"/>
</dbReference>
<dbReference type="Gene3D" id="1.10.3210.10">
    <property type="entry name" value="Hypothetical protein af1432"/>
    <property type="match status" value="1"/>
</dbReference>
<feature type="compositionally biased region" description="Basic and acidic residues" evidence="2">
    <location>
        <begin position="23"/>
        <end position="38"/>
    </location>
</feature>
<protein>
    <submittedName>
        <fullName evidence="4">Deoxyguanosinetriphosphate triphosphohydrolase</fullName>
    </submittedName>
</protein>
<gene>
    <name evidence="4" type="ORF">DK389_21410</name>
</gene>
<dbReference type="InterPro" id="IPR027432">
    <property type="entry name" value="dGTP_triphosphohydrolase_C"/>
</dbReference>
<dbReference type="RefSeq" id="WP_109892622.1">
    <property type="nucleotide sequence ID" value="NZ_CP029550.1"/>
</dbReference>
<dbReference type="AlphaFoldDB" id="A0A2U8WAX7"/>
<dbReference type="EMBL" id="CP029550">
    <property type="protein sequence ID" value="AWN42590.1"/>
    <property type="molecule type" value="Genomic_DNA"/>
</dbReference>
<dbReference type="Proteomes" id="UP000245926">
    <property type="component" value="Chromosome"/>
</dbReference>
<dbReference type="CDD" id="cd00077">
    <property type="entry name" value="HDc"/>
    <property type="match status" value="1"/>
</dbReference>
<feature type="region of interest" description="Disordered" evidence="2">
    <location>
        <begin position="16"/>
        <end position="38"/>
    </location>
</feature>
<proteinExistence type="predicted"/>
<dbReference type="Gene3D" id="1.10.3410.10">
    <property type="entry name" value="putative deoxyguanosinetriphosphate triphosphohydrolase like domain"/>
    <property type="match status" value="1"/>
</dbReference>
<evidence type="ECO:0000313" key="5">
    <source>
        <dbReference type="Proteomes" id="UP000245926"/>
    </source>
</evidence>
<evidence type="ECO:0000259" key="3">
    <source>
        <dbReference type="SMART" id="SM00471"/>
    </source>
</evidence>
<dbReference type="PANTHER" id="PTHR11373">
    <property type="entry name" value="DEOXYNUCLEOSIDE TRIPHOSPHATE TRIPHOSPHOHYDROLASE"/>
    <property type="match status" value="1"/>
</dbReference>
<accession>A0A2U8WAX7</accession>
<evidence type="ECO:0000313" key="4">
    <source>
        <dbReference type="EMBL" id="AWN42590.1"/>
    </source>
</evidence>
<dbReference type="Gene3D" id="1.10.3550.10">
    <property type="entry name" value="eoxyguanosinetriphosphate triphosphohydrolase domain-like"/>
    <property type="match status" value="1"/>
</dbReference>
<dbReference type="SUPFAM" id="SSF109604">
    <property type="entry name" value="HD-domain/PDEase-like"/>
    <property type="match status" value="1"/>
</dbReference>
<evidence type="ECO:0000256" key="1">
    <source>
        <dbReference type="ARBA" id="ARBA00022801"/>
    </source>
</evidence>
<dbReference type="InterPro" id="IPR006674">
    <property type="entry name" value="HD_domain"/>
</dbReference>
<dbReference type="Pfam" id="PF13286">
    <property type="entry name" value="HD_assoc"/>
    <property type="match status" value="1"/>
</dbReference>
<organism evidence="4 5">
    <name type="scientific">Methylobacterium durans</name>
    <dbReference type="NCBI Taxonomy" id="2202825"/>
    <lineage>
        <taxon>Bacteria</taxon>
        <taxon>Pseudomonadati</taxon>
        <taxon>Pseudomonadota</taxon>
        <taxon>Alphaproteobacteria</taxon>
        <taxon>Hyphomicrobiales</taxon>
        <taxon>Methylobacteriaceae</taxon>
        <taxon>Methylobacterium</taxon>
    </lineage>
</organism>
<dbReference type="GO" id="GO:0006203">
    <property type="term" value="P:dGTP catabolic process"/>
    <property type="evidence" value="ECO:0007669"/>
    <property type="project" value="TreeGrafter"/>
</dbReference>
<dbReference type="InterPro" id="IPR050135">
    <property type="entry name" value="dGTPase-like"/>
</dbReference>